<dbReference type="GO" id="GO:0008270">
    <property type="term" value="F:zinc ion binding"/>
    <property type="evidence" value="ECO:0007669"/>
    <property type="project" value="UniProtKB-KW"/>
</dbReference>
<dbReference type="SUPFAM" id="SSF57667">
    <property type="entry name" value="beta-beta-alpha zinc fingers"/>
    <property type="match status" value="1"/>
</dbReference>
<evidence type="ECO:0000313" key="6">
    <source>
        <dbReference type="Proteomes" id="UP000827092"/>
    </source>
</evidence>
<feature type="compositionally biased region" description="Polar residues" evidence="2">
    <location>
        <begin position="58"/>
        <end position="71"/>
    </location>
</feature>
<dbReference type="PANTHER" id="PTHR19446">
    <property type="entry name" value="REVERSE TRANSCRIPTASES"/>
    <property type="match status" value="1"/>
</dbReference>
<dbReference type="InterPro" id="IPR043128">
    <property type="entry name" value="Rev_trsase/Diguanyl_cyclase"/>
</dbReference>
<dbReference type="InterPro" id="IPR043502">
    <property type="entry name" value="DNA/RNA_pol_sf"/>
</dbReference>
<evidence type="ECO:0000256" key="1">
    <source>
        <dbReference type="PROSITE-ProRule" id="PRU00042"/>
    </source>
</evidence>
<feature type="compositionally biased region" description="Pro residues" evidence="2">
    <location>
        <begin position="78"/>
        <end position="102"/>
    </location>
</feature>
<feature type="region of interest" description="Disordered" evidence="2">
    <location>
        <begin position="484"/>
        <end position="522"/>
    </location>
</feature>
<dbReference type="InterPro" id="IPR013087">
    <property type="entry name" value="Znf_C2H2_type"/>
</dbReference>
<evidence type="ECO:0000259" key="4">
    <source>
        <dbReference type="PROSITE" id="PS50878"/>
    </source>
</evidence>
<feature type="compositionally biased region" description="Basic residues" evidence="2">
    <location>
        <begin position="770"/>
        <end position="781"/>
    </location>
</feature>
<dbReference type="PROSITE" id="PS50878">
    <property type="entry name" value="RT_POL"/>
    <property type="match status" value="1"/>
</dbReference>
<dbReference type="EMBL" id="JAFNEN010002049">
    <property type="protein sequence ID" value="KAG8173109.1"/>
    <property type="molecule type" value="Genomic_DNA"/>
</dbReference>
<feature type="region of interest" description="Disordered" evidence="2">
    <location>
        <begin position="761"/>
        <end position="861"/>
    </location>
</feature>
<feature type="compositionally biased region" description="Low complexity" evidence="2">
    <location>
        <begin position="804"/>
        <end position="817"/>
    </location>
</feature>
<dbReference type="Gene3D" id="3.30.160.60">
    <property type="entry name" value="Classic Zinc Finger"/>
    <property type="match status" value="1"/>
</dbReference>
<dbReference type="CDD" id="cd01650">
    <property type="entry name" value="RT_nLTR_like"/>
    <property type="match status" value="1"/>
</dbReference>
<feature type="region of interest" description="Disordered" evidence="2">
    <location>
        <begin position="436"/>
        <end position="471"/>
    </location>
</feature>
<feature type="region of interest" description="Disordered" evidence="2">
    <location>
        <begin position="345"/>
        <end position="368"/>
    </location>
</feature>
<feature type="domain" description="C2H2-type" evidence="3">
    <location>
        <begin position="1740"/>
        <end position="1765"/>
    </location>
</feature>
<gene>
    <name evidence="5" type="ORF">JTE90_023856</name>
</gene>
<accession>A0AAV6TMW3</accession>
<feature type="region of interest" description="Disordered" evidence="2">
    <location>
        <begin position="1"/>
        <end position="104"/>
    </location>
</feature>
<protein>
    <recommendedName>
        <fullName evidence="7">Reverse transcriptase</fullName>
    </recommendedName>
</protein>
<dbReference type="GO" id="GO:0071897">
    <property type="term" value="P:DNA biosynthetic process"/>
    <property type="evidence" value="ECO:0007669"/>
    <property type="project" value="UniProtKB-ARBA"/>
</dbReference>
<name>A0AAV6TMW3_9ARAC</name>
<feature type="compositionally biased region" description="Low complexity" evidence="2">
    <location>
        <begin position="215"/>
        <end position="226"/>
    </location>
</feature>
<evidence type="ECO:0000256" key="2">
    <source>
        <dbReference type="SAM" id="MobiDB-lite"/>
    </source>
</evidence>
<evidence type="ECO:0008006" key="7">
    <source>
        <dbReference type="Google" id="ProtNLM"/>
    </source>
</evidence>
<evidence type="ECO:0000313" key="5">
    <source>
        <dbReference type="EMBL" id="KAG8173109.1"/>
    </source>
</evidence>
<sequence length="1987" mass="218339">MEPPSDSVPVTHTASSPGPMNSPSSPPLDENWSLVFSRSLSQRANYSRSETPRLPSRSIPSSETEQAQKITLPTHVPGSPPLPATPPALLPVCPSSPSPSPATAPGINTSWSLAFSPSRNQSNPLLSFEATLELLLNETRPKGEKVSTTPLKIPTPPPPITHAQDEGTSMAPQTAPPDWRPILSPPLFQTMKCPREAPFFAPPTSLPPPPMKTQSPPLEESALEPPIATNTSPTPEESWTCDFCERKFTKAADCDAHLAEVHLFVMESDDSLSPPPTAPVAYPTNPSPSAGTRSDATPKATSSLGDTTPVDPPTFIARPKDKAFSCTVCGWKFSKYPAFRRHKATHKQGTPNAPPAVLHAPTNPGPSSATTFAGALSTHPKRHQAPPPNRKVFPCSVCKAAPFPDAMTRDLHLEFAHSGKTARVVIQRERIFTSKFHRDPNPDLGTLPARATGGAPNAPAFPPPPAAQGDIAAAAPDSQDLFQNRRAHSRNPPPNQPTTAPRRGRPPGRASGNHKLSAARCPEEDLDDAPVVCTRKGQSLHVSFPMARTLLCTEASCPSVFASGTWNTLLQSLKRHLRLDHHTPISHVKKWCAVCPAVCPERISFHPCFANRDPTFLPEVDLAFRCELCSFQCLNRRQLRNHSAAHRNEELRVPRRPFASADLHPNRRRRGRDLHSSLQPPVPPRPSGRSNQVRTARPDNPRSTTEWVRSNAASSQLDCVPDPLPLSTPEDSPPPATTSHPPPVPALAARTGTIDEMAEWIVEANLPPPPKRKKRRRRRARTTSYSDSNVDPAVIEEMRRKVTPNPSSASSVPHSPSQATSPSQLPSSMTDQVAGLVDLQHPSTHPPSPPREDDDPLPLDDFIPHLNDLLASATSLSDSRWSEFEALLDEITTRIGEVVNLPPPRDDTVTSQPSTTDAGDHRTIQRLYKRNRRRAIRLITEGEGTRCHLEGNTITNHFQKVFSPSEFDQSIFCQATGRSTVPMDPFSPDEVKARLFKFENSAPGPDRISYSHLKEADPSCTAIAKVLNVCLRAKRIPYQWKTSRTILIHKKGNLDDISNWRPISLCATLYKLLTGCLASRLTTWLSCEGVLSDAQKGFLPFDGTFEHHFLVSREIRRTKTSGEELCMAQIDLANAFGSVPHAAIDTALLTAGVGEDFTHLIHDLYSGTSTEFIAGDGLTDRLEVRNGVRQGCPLSGLLFNLVIDPLVRGIQDAAPPSEDFFSVLAFADDLLVLGRSPDELQSLLDLLPSLSRRLGLSINPAKCRSIHLSGTTPRGHRSTGFRIDDQPLEVIPDHVPASFLGTPIGFQLFQNTEEVEKILSLAKKIGESCLAPWQRIDALKSFFFPTLNFAMRTGQFSKEQLHQIDDEVRKFVKVTLNLVGPASAASNHYIYGASDAGCLGLPCLEDEHDVVLVDSAFKLLTSRDPRVRNIAWSDLADQIEARTSSFNSRPDATPGQVEAFLSGSCDPPFHRGRSDLSSTWSAARNASRRLSVTWSCPEWGSISATFQEKTLQPADRRMLQRSIKTAIRSERALKLHEYPSQGIAMECVANSKWGNQFIRTGENIRFCDWRFIHKARLNLCSLNAQRRSSHQEEIDKSCRRCGHHTENLHHVVSTCRPLLHLRTKRHDAVLDRLIKARRRGFRVMGRNQDVDGSSLRPDLVLTQGDTAILIDVAVPYENRLTAFANTRRDKAANASAIPIRTHGPGMTINSNINNSVGFAASSGQPPFSQAPSTSSVDQGFTCQVPGCGRLFRTNRGLGVHRRAAHPETYHLEGLAQLQPKKARWTDAEVARMAEEESRIIHDHPKASNINDQLAIIFPGRTKESIKCRRKNPNYKMAVEIQLGIRRREAEPVIIGATTSQPAAIPERRSAVVTAQGQDSLPSPTRRRTDPAVYQDDSSLPSSRLRSRSRPKTMHQDPIGLSPNQDRHERLSPAPGDDDPDPPDDGFPPRSRHRTRPSSTIGRTTTSTNCSVSSLAPTVPGKTSWTSL</sequence>
<dbReference type="SUPFAM" id="SSF56672">
    <property type="entry name" value="DNA/RNA polymerases"/>
    <property type="match status" value="1"/>
</dbReference>
<organism evidence="5 6">
    <name type="scientific">Oedothorax gibbosus</name>
    <dbReference type="NCBI Taxonomy" id="931172"/>
    <lineage>
        <taxon>Eukaryota</taxon>
        <taxon>Metazoa</taxon>
        <taxon>Ecdysozoa</taxon>
        <taxon>Arthropoda</taxon>
        <taxon>Chelicerata</taxon>
        <taxon>Arachnida</taxon>
        <taxon>Araneae</taxon>
        <taxon>Araneomorphae</taxon>
        <taxon>Entelegynae</taxon>
        <taxon>Araneoidea</taxon>
        <taxon>Linyphiidae</taxon>
        <taxon>Erigoninae</taxon>
        <taxon>Oedothorax</taxon>
    </lineage>
</organism>
<feature type="region of interest" description="Disordered" evidence="2">
    <location>
        <begin position="269"/>
        <end position="314"/>
    </location>
</feature>
<proteinExistence type="predicted"/>
<dbReference type="InterPro" id="IPR000477">
    <property type="entry name" value="RT_dom"/>
</dbReference>
<comment type="caution">
    <text evidence="5">The sequence shown here is derived from an EMBL/GenBank/DDBJ whole genome shotgun (WGS) entry which is preliminary data.</text>
</comment>
<feature type="compositionally biased region" description="Polar residues" evidence="2">
    <location>
        <begin position="818"/>
        <end position="831"/>
    </location>
</feature>
<feature type="domain" description="Reverse transcriptase" evidence="4">
    <location>
        <begin position="1029"/>
        <end position="1304"/>
    </location>
</feature>
<feature type="compositionally biased region" description="Polar residues" evidence="2">
    <location>
        <begin position="34"/>
        <end position="49"/>
    </location>
</feature>
<dbReference type="SMART" id="SM00355">
    <property type="entry name" value="ZnF_C2H2"/>
    <property type="match status" value="5"/>
</dbReference>
<feature type="region of interest" description="Disordered" evidence="2">
    <location>
        <begin position="651"/>
        <end position="747"/>
    </location>
</feature>
<feature type="compositionally biased region" description="Polar residues" evidence="2">
    <location>
        <begin position="287"/>
        <end position="306"/>
    </location>
</feature>
<feature type="region of interest" description="Disordered" evidence="2">
    <location>
        <begin position="140"/>
        <end position="178"/>
    </location>
</feature>
<reference evidence="5 6" key="1">
    <citation type="journal article" date="2022" name="Nat. Ecol. Evol.">
        <title>A masculinizing supergene underlies an exaggerated male reproductive morph in a spider.</title>
        <authorList>
            <person name="Hendrickx F."/>
            <person name="De Corte Z."/>
            <person name="Sonet G."/>
            <person name="Van Belleghem S.M."/>
            <person name="Kostlbacher S."/>
            <person name="Vangestel C."/>
        </authorList>
    </citation>
    <scope>NUCLEOTIDE SEQUENCE [LARGE SCALE GENOMIC DNA]</scope>
    <source>
        <strain evidence="5">W744_W776</strain>
    </source>
</reference>
<feature type="region of interest" description="Disordered" evidence="2">
    <location>
        <begin position="196"/>
        <end position="238"/>
    </location>
</feature>
<keyword evidence="6" id="KW-1185">Reference proteome</keyword>
<feature type="region of interest" description="Disordered" evidence="2">
    <location>
        <begin position="1860"/>
        <end position="1987"/>
    </location>
</feature>
<dbReference type="PROSITE" id="PS00028">
    <property type="entry name" value="ZINC_FINGER_C2H2_1"/>
    <property type="match status" value="4"/>
</dbReference>
<keyword evidence="1" id="KW-0862">Zinc</keyword>
<evidence type="ECO:0000259" key="3">
    <source>
        <dbReference type="PROSITE" id="PS50157"/>
    </source>
</evidence>
<keyword evidence="1" id="KW-0479">Metal-binding</keyword>
<dbReference type="InterPro" id="IPR036236">
    <property type="entry name" value="Znf_C2H2_sf"/>
</dbReference>
<feature type="domain" description="C2H2-type" evidence="3">
    <location>
        <begin position="324"/>
        <end position="351"/>
    </location>
</feature>
<dbReference type="Gene3D" id="3.30.70.270">
    <property type="match status" value="1"/>
</dbReference>
<feature type="region of interest" description="Disordered" evidence="2">
    <location>
        <begin position="898"/>
        <end position="920"/>
    </location>
</feature>
<feature type="compositionally biased region" description="Polar residues" evidence="2">
    <location>
        <begin position="228"/>
        <end position="237"/>
    </location>
</feature>
<keyword evidence="1" id="KW-0863">Zinc-finger</keyword>
<feature type="compositionally biased region" description="Polar residues" evidence="2">
    <location>
        <begin position="1960"/>
        <end position="1987"/>
    </location>
</feature>
<feature type="compositionally biased region" description="Polar residues" evidence="2">
    <location>
        <begin position="1872"/>
        <end position="1882"/>
    </location>
</feature>
<feature type="compositionally biased region" description="Polar residues" evidence="2">
    <location>
        <begin position="701"/>
        <end position="717"/>
    </location>
</feature>
<feature type="compositionally biased region" description="Pro residues" evidence="2">
    <location>
        <begin position="722"/>
        <end position="745"/>
    </location>
</feature>
<feature type="compositionally biased region" description="Pro residues" evidence="2">
    <location>
        <begin position="200"/>
        <end position="211"/>
    </location>
</feature>
<dbReference type="PROSITE" id="PS50157">
    <property type="entry name" value="ZINC_FINGER_C2H2_2"/>
    <property type="match status" value="2"/>
</dbReference>
<dbReference type="Proteomes" id="UP000827092">
    <property type="component" value="Unassembled WGS sequence"/>
</dbReference>
<dbReference type="Pfam" id="PF00078">
    <property type="entry name" value="RVT_1"/>
    <property type="match status" value="1"/>
</dbReference>